<keyword evidence="4" id="KW-0479">Metal-binding</keyword>
<evidence type="ECO:0000313" key="6">
    <source>
        <dbReference type="EMBL" id="KAK7071561.1"/>
    </source>
</evidence>
<dbReference type="GO" id="GO:0005525">
    <property type="term" value="F:GTP binding"/>
    <property type="evidence" value="ECO:0007669"/>
    <property type="project" value="UniProtKB-KW"/>
</dbReference>
<evidence type="ECO:0000256" key="5">
    <source>
        <dbReference type="SAM" id="MobiDB-lite"/>
    </source>
</evidence>
<organism evidence="6 7">
    <name type="scientific">Halocaridina rubra</name>
    <name type="common">Hawaiian red shrimp</name>
    <dbReference type="NCBI Taxonomy" id="373956"/>
    <lineage>
        <taxon>Eukaryota</taxon>
        <taxon>Metazoa</taxon>
        <taxon>Ecdysozoa</taxon>
        <taxon>Arthropoda</taxon>
        <taxon>Crustacea</taxon>
        <taxon>Multicrustacea</taxon>
        <taxon>Malacostraca</taxon>
        <taxon>Eumalacostraca</taxon>
        <taxon>Eucarida</taxon>
        <taxon>Decapoda</taxon>
        <taxon>Pleocyemata</taxon>
        <taxon>Caridea</taxon>
        <taxon>Atyoidea</taxon>
        <taxon>Atyidae</taxon>
        <taxon>Halocaridina</taxon>
    </lineage>
</organism>
<sequence length="96" mass="10752">MGIFDKLAFFLGLKKREANVLVIGLDNSGKSTMLNHFKTEDQKTTDIVPTVGFNVEKFKGSMDNGSRSQFTESSENLHFPSHDCSQARHCISLELE</sequence>
<name>A0AAN8WW87_HALRR</name>
<dbReference type="Proteomes" id="UP001381693">
    <property type="component" value="Unassembled WGS sequence"/>
</dbReference>
<dbReference type="GO" id="GO:0046872">
    <property type="term" value="F:metal ion binding"/>
    <property type="evidence" value="ECO:0007669"/>
    <property type="project" value="UniProtKB-KW"/>
</dbReference>
<comment type="caution">
    <text evidence="6">The sequence shown here is derived from an EMBL/GenBank/DDBJ whole genome shotgun (WGS) entry which is preliminary data.</text>
</comment>
<evidence type="ECO:0000256" key="2">
    <source>
        <dbReference type="ARBA" id="ARBA00023134"/>
    </source>
</evidence>
<feature type="region of interest" description="Disordered" evidence="5">
    <location>
        <begin position="63"/>
        <end position="82"/>
    </location>
</feature>
<keyword evidence="2 3" id="KW-0342">GTP-binding</keyword>
<proteinExistence type="predicted"/>
<gene>
    <name evidence="6" type="primary">ARL6_2</name>
    <name evidence="6" type="ORF">SK128_024849</name>
</gene>
<evidence type="ECO:0000256" key="4">
    <source>
        <dbReference type="PIRSR" id="PIRSR606689-2"/>
    </source>
</evidence>
<dbReference type="Gene3D" id="3.40.50.300">
    <property type="entry name" value="P-loop containing nucleotide triphosphate hydrolases"/>
    <property type="match status" value="1"/>
</dbReference>
<keyword evidence="4" id="KW-0460">Magnesium</keyword>
<feature type="compositionally biased region" description="Polar residues" evidence="5">
    <location>
        <begin position="63"/>
        <end position="76"/>
    </location>
</feature>
<dbReference type="SUPFAM" id="SSF52540">
    <property type="entry name" value="P-loop containing nucleoside triphosphate hydrolases"/>
    <property type="match status" value="1"/>
</dbReference>
<dbReference type="InterPro" id="IPR006689">
    <property type="entry name" value="Small_GTPase_ARF/SAR"/>
</dbReference>
<protein>
    <submittedName>
        <fullName evidence="6">ADP-ribosylation factor-like protein 6</fullName>
    </submittedName>
</protein>
<evidence type="ECO:0000256" key="1">
    <source>
        <dbReference type="ARBA" id="ARBA00022741"/>
    </source>
</evidence>
<dbReference type="InterPro" id="IPR027417">
    <property type="entry name" value="P-loop_NTPase"/>
</dbReference>
<dbReference type="GO" id="GO:0003924">
    <property type="term" value="F:GTPase activity"/>
    <property type="evidence" value="ECO:0007669"/>
    <property type="project" value="InterPro"/>
</dbReference>
<dbReference type="Pfam" id="PF00025">
    <property type="entry name" value="Arf"/>
    <property type="match status" value="1"/>
</dbReference>
<evidence type="ECO:0000313" key="7">
    <source>
        <dbReference type="Proteomes" id="UP001381693"/>
    </source>
</evidence>
<feature type="binding site" evidence="3">
    <location>
        <begin position="24"/>
        <end position="31"/>
    </location>
    <ligand>
        <name>GTP</name>
        <dbReference type="ChEBI" id="CHEBI:37565"/>
    </ligand>
</feature>
<keyword evidence="7" id="KW-1185">Reference proteome</keyword>
<feature type="binding site" evidence="4">
    <location>
        <position position="50"/>
    </location>
    <ligand>
        <name>Mg(2+)</name>
        <dbReference type="ChEBI" id="CHEBI:18420"/>
    </ligand>
</feature>
<accession>A0AAN8WW87</accession>
<keyword evidence="1 3" id="KW-0547">Nucleotide-binding</keyword>
<dbReference type="EMBL" id="JAXCGZ010014278">
    <property type="protein sequence ID" value="KAK7071561.1"/>
    <property type="molecule type" value="Genomic_DNA"/>
</dbReference>
<dbReference type="AlphaFoldDB" id="A0AAN8WW87"/>
<feature type="binding site" evidence="4">
    <location>
        <position position="31"/>
    </location>
    <ligand>
        <name>Mg(2+)</name>
        <dbReference type="ChEBI" id="CHEBI:18420"/>
    </ligand>
</feature>
<reference evidence="6 7" key="1">
    <citation type="submission" date="2023-11" db="EMBL/GenBank/DDBJ databases">
        <title>Halocaridina rubra genome assembly.</title>
        <authorList>
            <person name="Smith C."/>
        </authorList>
    </citation>
    <scope>NUCLEOTIDE SEQUENCE [LARGE SCALE GENOMIC DNA]</scope>
    <source>
        <strain evidence="6">EP-1</strain>
        <tissue evidence="6">Whole</tissue>
    </source>
</reference>
<evidence type="ECO:0000256" key="3">
    <source>
        <dbReference type="PIRSR" id="PIRSR606689-1"/>
    </source>
</evidence>